<name>A0ABD4L814_BACCE</name>
<dbReference type="AlphaFoldDB" id="A0ABD4L814"/>
<gene>
    <name evidence="1" type="ORF">JCR31_03335</name>
</gene>
<protein>
    <submittedName>
        <fullName evidence="1">Uncharacterized protein</fullName>
    </submittedName>
</protein>
<dbReference type="EMBL" id="JAEFBZ010000001">
    <property type="protein sequence ID" value="MBK1606935.1"/>
    <property type="molecule type" value="Genomic_DNA"/>
</dbReference>
<dbReference type="Pfam" id="PF22535">
    <property type="entry name" value="DUF7003"/>
    <property type="match status" value="1"/>
</dbReference>
<sequence length="53" mass="6282">MSQTNMSMLYSSENEFFQSVAAAIEKKDPSIIVNKDSNTHWKNWVEFDYENLY</sequence>
<evidence type="ECO:0000313" key="2">
    <source>
        <dbReference type="Proteomes" id="UP000613452"/>
    </source>
</evidence>
<organism evidence="1 2">
    <name type="scientific">Bacillus cereus</name>
    <dbReference type="NCBI Taxonomy" id="1396"/>
    <lineage>
        <taxon>Bacteria</taxon>
        <taxon>Bacillati</taxon>
        <taxon>Bacillota</taxon>
        <taxon>Bacilli</taxon>
        <taxon>Bacillales</taxon>
        <taxon>Bacillaceae</taxon>
        <taxon>Bacillus</taxon>
        <taxon>Bacillus cereus group</taxon>
    </lineage>
</organism>
<comment type="caution">
    <text evidence="1">The sequence shown here is derived from an EMBL/GenBank/DDBJ whole genome shotgun (WGS) entry which is preliminary data.</text>
</comment>
<proteinExistence type="predicted"/>
<dbReference type="Proteomes" id="UP000613452">
    <property type="component" value="Unassembled WGS sequence"/>
</dbReference>
<accession>A0ABD4L814</accession>
<dbReference type="InterPro" id="IPR054272">
    <property type="entry name" value="DUF7003"/>
</dbReference>
<reference evidence="1 2" key="1">
    <citation type="submission" date="2020-12" db="EMBL/GenBank/DDBJ databases">
        <title>Genome assembly for a thermostable protease producing Bacillus cereus MAKP1 strain isolated from chicken gut.</title>
        <authorList>
            <person name="Malaviya A."/>
        </authorList>
    </citation>
    <scope>NUCLEOTIDE SEQUENCE [LARGE SCALE GENOMIC DNA]</scope>
    <source>
        <strain evidence="1 2">MAKP1</strain>
    </source>
</reference>
<evidence type="ECO:0000313" key="1">
    <source>
        <dbReference type="EMBL" id="MBK1606935.1"/>
    </source>
</evidence>